<dbReference type="SUPFAM" id="SSF109854">
    <property type="entry name" value="DinB/YfiT-like putative metalloenzymes"/>
    <property type="match status" value="1"/>
</dbReference>
<protein>
    <recommendedName>
        <fullName evidence="1">DinB-like domain-containing protein</fullName>
    </recommendedName>
</protein>
<evidence type="ECO:0000313" key="3">
    <source>
        <dbReference type="Proteomes" id="UP000625780"/>
    </source>
</evidence>
<gene>
    <name evidence="2" type="ORF">GCM10011361_17900</name>
</gene>
<dbReference type="InterPro" id="IPR024775">
    <property type="entry name" value="DinB-like"/>
</dbReference>
<dbReference type="RefSeq" id="WP_188370334.1">
    <property type="nucleotide sequence ID" value="NZ_BMFH01000001.1"/>
</dbReference>
<organism evidence="2 3">
    <name type="scientific">Muriicola marianensis</name>
    <dbReference type="NCBI Taxonomy" id="1324801"/>
    <lineage>
        <taxon>Bacteria</taxon>
        <taxon>Pseudomonadati</taxon>
        <taxon>Bacteroidota</taxon>
        <taxon>Flavobacteriia</taxon>
        <taxon>Flavobacteriales</taxon>
        <taxon>Flavobacteriaceae</taxon>
        <taxon>Muriicola</taxon>
    </lineage>
</organism>
<evidence type="ECO:0000313" key="2">
    <source>
        <dbReference type="EMBL" id="GGD51629.1"/>
    </source>
</evidence>
<evidence type="ECO:0000259" key="1">
    <source>
        <dbReference type="Pfam" id="PF12867"/>
    </source>
</evidence>
<comment type="caution">
    <text evidence="2">The sequence shown here is derived from an EMBL/GenBank/DDBJ whole genome shotgun (WGS) entry which is preliminary data.</text>
</comment>
<name>A0ABQ1R1C4_9FLAO</name>
<dbReference type="Proteomes" id="UP000625780">
    <property type="component" value="Unassembled WGS sequence"/>
</dbReference>
<dbReference type="InterPro" id="IPR034660">
    <property type="entry name" value="DinB/YfiT-like"/>
</dbReference>
<reference evidence="3" key="1">
    <citation type="journal article" date="2019" name="Int. J. Syst. Evol. Microbiol.">
        <title>The Global Catalogue of Microorganisms (GCM) 10K type strain sequencing project: providing services to taxonomists for standard genome sequencing and annotation.</title>
        <authorList>
            <consortium name="The Broad Institute Genomics Platform"/>
            <consortium name="The Broad Institute Genome Sequencing Center for Infectious Disease"/>
            <person name="Wu L."/>
            <person name="Ma J."/>
        </authorList>
    </citation>
    <scope>NUCLEOTIDE SEQUENCE [LARGE SCALE GENOMIC DNA]</scope>
    <source>
        <strain evidence="3">CGMCC 1.12606</strain>
    </source>
</reference>
<dbReference type="EMBL" id="BMFH01000001">
    <property type="protein sequence ID" value="GGD51629.1"/>
    <property type="molecule type" value="Genomic_DNA"/>
</dbReference>
<keyword evidence="3" id="KW-1185">Reference proteome</keyword>
<accession>A0ABQ1R1C4</accession>
<proteinExistence type="predicted"/>
<dbReference type="Gene3D" id="1.20.120.450">
    <property type="entry name" value="dinb family like domain"/>
    <property type="match status" value="1"/>
</dbReference>
<sequence length="155" mass="17786">MEKLFEITERLHAIYHKILLDTPEEQLFEIPPNHNNHLFWNIAHVLVTEQSLFYRLSNLTPRLDMELIKKYSKGTFPEGGVAPEDIKSVSEALPLTPKWVREDYEKGIFKSFNPYTTSTGVTLNSVEEAISFNLVHLGLHYGTILSMKKQLKASA</sequence>
<dbReference type="Pfam" id="PF12867">
    <property type="entry name" value="DinB_2"/>
    <property type="match status" value="1"/>
</dbReference>
<feature type="domain" description="DinB-like" evidence="1">
    <location>
        <begin position="9"/>
        <end position="144"/>
    </location>
</feature>